<name>A0A835RND7_VANPL</name>
<dbReference type="EMBL" id="JADCNL010000002">
    <property type="protein sequence ID" value="KAG0492329.1"/>
    <property type="molecule type" value="Genomic_DNA"/>
</dbReference>
<reference evidence="1 2" key="1">
    <citation type="journal article" date="2020" name="Nat. Food">
        <title>A phased Vanilla planifolia genome enables genetic improvement of flavour and production.</title>
        <authorList>
            <person name="Hasing T."/>
            <person name="Tang H."/>
            <person name="Brym M."/>
            <person name="Khazi F."/>
            <person name="Huang T."/>
            <person name="Chambers A.H."/>
        </authorList>
    </citation>
    <scope>NUCLEOTIDE SEQUENCE [LARGE SCALE GENOMIC DNA]</scope>
    <source>
        <tissue evidence="1">Leaf</tissue>
    </source>
</reference>
<gene>
    <name evidence="1" type="ORF">HPP92_005727</name>
</gene>
<proteinExistence type="predicted"/>
<dbReference type="Proteomes" id="UP000636800">
    <property type="component" value="Chromosome 2"/>
</dbReference>
<accession>A0A835RND7</accession>
<evidence type="ECO:0000313" key="2">
    <source>
        <dbReference type="Proteomes" id="UP000636800"/>
    </source>
</evidence>
<evidence type="ECO:0000313" key="1">
    <source>
        <dbReference type="EMBL" id="KAG0492329.1"/>
    </source>
</evidence>
<sequence length="73" mass="7844">MSFRDLAADPPRADSQAVGYSVDLQAAVTIPLEAAAEATVVLIKLAPLETMWISVLGFGLFKTAREMQARILP</sequence>
<protein>
    <submittedName>
        <fullName evidence="1">Uncharacterized protein</fullName>
    </submittedName>
</protein>
<dbReference type="AlphaFoldDB" id="A0A835RND7"/>
<organism evidence="1 2">
    <name type="scientific">Vanilla planifolia</name>
    <name type="common">Vanilla</name>
    <dbReference type="NCBI Taxonomy" id="51239"/>
    <lineage>
        <taxon>Eukaryota</taxon>
        <taxon>Viridiplantae</taxon>
        <taxon>Streptophyta</taxon>
        <taxon>Embryophyta</taxon>
        <taxon>Tracheophyta</taxon>
        <taxon>Spermatophyta</taxon>
        <taxon>Magnoliopsida</taxon>
        <taxon>Liliopsida</taxon>
        <taxon>Asparagales</taxon>
        <taxon>Orchidaceae</taxon>
        <taxon>Vanilloideae</taxon>
        <taxon>Vanilleae</taxon>
        <taxon>Vanilla</taxon>
    </lineage>
</organism>
<comment type="caution">
    <text evidence="1">The sequence shown here is derived from an EMBL/GenBank/DDBJ whole genome shotgun (WGS) entry which is preliminary data.</text>
</comment>
<keyword evidence="2" id="KW-1185">Reference proteome</keyword>